<keyword evidence="8" id="KW-1185">Reference proteome</keyword>
<dbReference type="Pfam" id="PF00229">
    <property type="entry name" value="TNF"/>
    <property type="match status" value="1"/>
</dbReference>
<keyword evidence="4 5" id="KW-0472">Membrane</keyword>
<reference evidence="7" key="1">
    <citation type="submission" date="2025-08" db="UniProtKB">
        <authorList>
            <consortium name="Ensembl"/>
        </authorList>
    </citation>
    <scope>IDENTIFICATION</scope>
</reference>
<dbReference type="GeneTree" id="ENSGT01060000248544"/>
<feature type="transmembrane region" description="Helical" evidence="5">
    <location>
        <begin position="58"/>
        <end position="79"/>
    </location>
</feature>
<dbReference type="GO" id="GO:0006955">
    <property type="term" value="P:immune response"/>
    <property type="evidence" value="ECO:0007669"/>
    <property type="project" value="InterPro"/>
</dbReference>
<dbReference type="InterPro" id="IPR006052">
    <property type="entry name" value="TNF_dom"/>
</dbReference>
<comment type="similarity">
    <text evidence="2">Belongs to the tumor necrosis factor family.</text>
</comment>
<dbReference type="OMA" id="MACTVNF"/>
<organism evidence="7 8">
    <name type="scientific">Oryzias melastigma</name>
    <name type="common">Marine medaka</name>
    <dbReference type="NCBI Taxonomy" id="30732"/>
    <lineage>
        <taxon>Eukaryota</taxon>
        <taxon>Metazoa</taxon>
        <taxon>Chordata</taxon>
        <taxon>Craniata</taxon>
        <taxon>Vertebrata</taxon>
        <taxon>Euteleostomi</taxon>
        <taxon>Actinopterygii</taxon>
        <taxon>Neopterygii</taxon>
        <taxon>Teleostei</taxon>
        <taxon>Neoteleostei</taxon>
        <taxon>Acanthomorphata</taxon>
        <taxon>Ovalentaria</taxon>
        <taxon>Atherinomorphae</taxon>
        <taxon>Beloniformes</taxon>
        <taxon>Adrianichthyidae</taxon>
        <taxon>Oryziinae</taxon>
        <taxon>Oryzias</taxon>
    </lineage>
</organism>
<protein>
    <submittedName>
        <fullName evidence="7">Fas ligand (TNF superfamily, member 6)</fullName>
    </submittedName>
</protein>
<dbReference type="Ensembl" id="ENSOMET00000015107.1">
    <property type="protein sequence ID" value="ENSOMEP00000022297.1"/>
    <property type="gene ID" value="ENSOMEG00000001780.1"/>
</dbReference>
<dbReference type="SMART" id="SM00207">
    <property type="entry name" value="TNF"/>
    <property type="match status" value="1"/>
</dbReference>
<evidence type="ECO:0000256" key="2">
    <source>
        <dbReference type="ARBA" id="ARBA00008670"/>
    </source>
</evidence>
<dbReference type="Proteomes" id="UP000261560">
    <property type="component" value="Unplaced"/>
</dbReference>
<evidence type="ECO:0000256" key="1">
    <source>
        <dbReference type="ARBA" id="ARBA00004370"/>
    </source>
</evidence>
<evidence type="ECO:0000256" key="3">
    <source>
        <dbReference type="ARBA" id="ARBA00022514"/>
    </source>
</evidence>
<evidence type="ECO:0000259" key="6">
    <source>
        <dbReference type="PROSITE" id="PS50049"/>
    </source>
</evidence>
<dbReference type="GO" id="GO:0030903">
    <property type="term" value="P:notochord development"/>
    <property type="evidence" value="ECO:0007669"/>
    <property type="project" value="Ensembl"/>
</dbReference>
<dbReference type="PaxDb" id="30732-ENSOMEP00000022297"/>
<name>A0A3B3CWT4_ORYME</name>
<dbReference type="PROSITE" id="PS50049">
    <property type="entry name" value="THD_2"/>
    <property type="match status" value="1"/>
</dbReference>
<evidence type="ECO:0000256" key="4">
    <source>
        <dbReference type="ARBA" id="ARBA00023136"/>
    </source>
</evidence>
<dbReference type="GO" id="GO:0043123">
    <property type="term" value="P:positive regulation of canonical NF-kappaB signal transduction"/>
    <property type="evidence" value="ECO:0007669"/>
    <property type="project" value="TreeGrafter"/>
</dbReference>
<dbReference type="GO" id="GO:0005615">
    <property type="term" value="C:extracellular space"/>
    <property type="evidence" value="ECO:0007669"/>
    <property type="project" value="UniProtKB-KW"/>
</dbReference>
<dbReference type="CDD" id="cd00184">
    <property type="entry name" value="TNF"/>
    <property type="match status" value="1"/>
</dbReference>
<dbReference type="AlphaFoldDB" id="A0A3B3CWT4"/>
<keyword evidence="5" id="KW-0812">Transmembrane</keyword>
<evidence type="ECO:0000256" key="5">
    <source>
        <dbReference type="SAM" id="Phobius"/>
    </source>
</evidence>
<proteinExistence type="inferred from homology"/>
<dbReference type="GO" id="GO:0005164">
    <property type="term" value="F:tumor necrosis factor receptor binding"/>
    <property type="evidence" value="ECO:0007669"/>
    <property type="project" value="InterPro"/>
</dbReference>
<dbReference type="GO" id="GO:0005125">
    <property type="term" value="F:cytokine activity"/>
    <property type="evidence" value="ECO:0007669"/>
    <property type="project" value="UniProtKB-KW"/>
</dbReference>
<dbReference type="STRING" id="30732.ENSOMEP00000022297"/>
<keyword evidence="3" id="KW-0202">Cytokine</keyword>
<accession>A0A3B3CWT4</accession>
<keyword evidence="5" id="KW-1133">Transmembrane helix</keyword>
<dbReference type="PANTHER" id="PTHR11471:SF33">
    <property type="entry name" value="TUMOR NECROSIS FACTOR LIGAND SUPERFAMILY MEMBER 6"/>
    <property type="match status" value="1"/>
</dbReference>
<dbReference type="SUPFAM" id="SSF49842">
    <property type="entry name" value="TNF-like"/>
    <property type="match status" value="1"/>
</dbReference>
<dbReference type="InterPro" id="IPR008983">
    <property type="entry name" value="Tumour_necrosis_fac-like_dom"/>
</dbReference>
<feature type="domain" description="THD" evidence="6">
    <location>
        <begin position="127"/>
        <end position="270"/>
    </location>
</feature>
<comment type="subcellular location">
    <subcellularLocation>
        <location evidence="1">Membrane</location>
    </subcellularLocation>
</comment>
<dbReference type="GO" id="GO:0008625">
    <property type="term" value="P:extrinsic apoptotic signaling pathway via death domain receptors"/>
    <property type="evidence" value="ECO:0007669"/>
    <property type="project" value="TreeGrafter"/>
</dbReference>
<reference evidence="7" key="2">
    <citation type="submission" date="2025-09" db="UniProtKB">
        <authorList>
            <consortium name="Ensembl"/>
        </authorList>
    </citation>
    <scope>IDENTIFICATION</scope>
</reference>
<sequence length="270" mass="30420">MSCEQRYPVPEVFYVDGGGGPLHSSQHPDIVTWSSFPPARERMKRHGKSWGSMSLSPGVALIALMLFLLVFAALGFEAYQILNLREKVKDMEKVEPQEAAEFSAPLKQTGYLKSGLELKEEDESSRPAAHVLGRIQNYGSEKTLRWEPKTGQAFTSGGVVYRFQDGSLQVNETGFFQIYSRVEFIFRKCSPTTSFEHLVFKKQAKKPSPTTLMVARRVGFCHPPEQPLTIESYLGSAHHLEQGDRVFVNVSQPNILSHSHYGNFFGLYKI</sequence>
<dbReference type="Gene3D" id="2.60.120.40">
    <property type="match status" value="1"/>
</dbReference>
<dbReference type="GO" id="GO:0016020">
    <property type="term" value="C:membrane"/>
    <property type="evidence" value="ECO:0007669"/>
    <property type="project" value="UniProtKB-SubCell"/>
</dbReference>
<evidence type="ECO:0000313" key="7">
    <source>
        <dbReference type="Ensembl" id="ENSOMEP00000022297.1"/>
    </source>
</evidence>
<dbReference type="PANTHER" id="PTHR11471">
    <property type="entry name" value="TUMOR NECROSIS FACTOR FAMILY MEMBER"/>
    <property type="match status" value="1"/>
</dbReference>
<evidence type="ECO:0000313" key="8">
    <source>
        <dbReference type="Proteomes" id="UP000261560"/>
    </source>
</evidence>